<evidence type="ECO:0000256" key="1">
    <source>
        <dbReference type="ARBA" id="ARBA00010515"/>
    </source>
</evidence>
<dbReference type="PANTHER" id="PTHR23024:SF113">
    <property type="entry name" value="CARBOXYLESTERASE 8-RELATED"/>
    <property type="match status" value="1"/>
</dbReference>
<dbReference type="InterPro" id="IPR050466">
    <property type="entry name" value="Carboxylest/Gibb_receptor"/>
</dbReference>
<reference evidence="4" key="1">
    <citation type="journal article" date="2023" name="Proc. Natl. Acad. Sci. U.S.A.">
        <title>Genomic and structural basis for evolution of tropane alkaloid biosynthesis.</title>
        <authorList>
            <person name="Wanga Y.-J."/>
            <person name="Taina T."/>
            <person name="Yua J.-Y."/>
            <person name="Lia J."/>
            <person name="Xua B."/>
            <person name="Chenc J."/>
            <person name="D'Auriad J.C."/>
            <person name="Huanga J.-P."/>
            <person name="Huanga S.-X."/>
        </authorList>
    </citation>
    <scope>NUCLEOTIDE SEQUENCE [LARGE SCALE GENOMIC DNA]</scope>
    <source>
        <strain evidence="4">cv. KIB-2019</strain>
    </source>
</reference>
<evidence type="ECO:0000313" key="4">
    <source>
        <dbReference type="Proteomes" id="UP001152561"/>
    </source>
</evidence>
<dbReference type="AlphaFoldDB" id="A0A9Q1RTT1"/>
<evidence type="ECO:0000259" key="2">
    <source>
        <dbReference type="Pfam" id="PF07859"/>
    </source>
</evidence>
<comment type="similarity">
    <text evidence="1">Belongs to the 'GDXG' lipolytic enzyme family.</text>
</comment>
<evidence type="ECO:0000313" key="3">
    <source>
        <dbReference type="EMBL" id="KAJ8573244.1"/>
    </source>
</evidence>
<name>A0A9Q1RTT1_9SOLA</name>
<accession>A0A9Q1RTT1</accession>
<dbReference type="Proteomes" id="UP001152561">
    <property type="component" value="Unassembled WGS sequence"/>
</dbReference>
<dbReference type="SUPFAM" id="SSF53474">
    <property type="entry name" value="alpha/beta-Hydrolases"/>
    <property type="match status" value="1"/>
</dbReference>
<dbReference type="GO" id="GO:0016787">
    <property type="term" value="F:hydrolase activity"/>
    <property type="evidence" value="ECO:0007669"/>
    <property type="project" value="InterPro"/>
</dbReference>
<organism evidence="3 4">
    <name type="scientific">Anisodus acutangulus</name>
    <dbReference type="NCBI Taxonomy" id="402998"/>
    <lineage>
        <taxon>Eukaryota</taxon>
        <taxon>Viridiplantae</taxon>
        <taxon>Streptophyta</taxon>
        <taxon>Embryophyta</taxon>
        <taxon>Tracheophyta</taxon>
        <taxon>Spermatophyta</taxon>
        <taxon>Magnoliopsida</taxon>
        <taxon>eudicotyledons</taxon>
        <taxon>Gunneridae</taxon>
        <taxon>Pentapetalae</taxon>
        <taxon>asterids</taxon>
        <taxon>lamiids</taxon>
        <taxon>Solanales</taxon>
        <taxon>Solanaceae</taxon>
        <taxon>Solanoideae</taxon>
        <taxon>Hyoscyameae</taxon>
        <taxon>Anisodus</taxon>
    </lineage>
</organism>
<dbReference type="OrthoDB" id="1665983at2759"/>
<feature type="domain" description="Alpha/beta hydrolase fold-3" evidence="2">
    <location>
        <begin position="2"/>
        <end position="74"/>
    </location>
</feature>
<comment type="caution">
    <text evidence="3">The sequence shown here is derived from an EMBL/GenBank/DDBJ whole genome shotgun (WGS) entry which is preliminary data.</text>
</comment>
<dbReference type="InterPro" id="IPR013094">
    <property type="entry name" value="AB_hydrolase_3"/>
</dbReference>
<dbReference type="Pfam" id="PF07859">
    <property type="entry name" value="Abhydrolase_3"/>
    <property type="match status" value="1"/>
</dbReference>
<proteinExistence type="inferred from homology"/>
<dbReference type="InterPro" id="IPR029058">
    <property type="entry name" value="AB_hydrolase_fold"/>
</dbReference>
<protein>
    <recommendedName>
        <fullName evidence="2">Alpha/beta hydrolase fold-3 domain-containing protein</fullName>
    </recommendedName>
</protein>
<gene>
    <name evidence="3" type="ORF">K7X08_009755</name>
</gene>
<keyword evidence="4" id="KW-1185">Reference proteome</keyword>
<dbReference type="PANTHER" id="PTHR23024">
    <property type="entry name" value="ARYLACETAMIDE DEACETYLASE"/>
    <property type="match status" value="1"/>
</dbReference>
<sequence length="80" mass="8775">MDAIKWVKDQAISGGDPWLEETVDFSKVFLMGSSTGGNIVYHAGLRALDLDLYPIKIVGLIINQAYFGGVERTESELVSQ</sequence>
<dbReference type="EMBL" id="JAJAGQ010000001">
    <property type="protein sequence ID" value="KAJ8573244.1"/>
    <property type="molecule type" value="Genomic_DNA"/>
</dbReference>
<dbReference type="Gene3D" id="3.40.50.1820">
    <property type="entry name" value="alpha/beta hydrolase"/>
    <property type="match status" value="1"/>
</dbReference>